<name>A0AAE0M629_9PEZI</name>
<dbReference type="InterPro" id="IPR001453">
    <property type="entry name" value="MoaB/Mog_dom"/>
</dbReference>
<gene>
    <name evidence="2" type="ORF">B0H66DRAFT_475829</name>
</gene>
<comment type="caution">
    <text evidence="2">The sequence shown here is derived from an EMBL/GenBank/DDBJ whole genome shotgun (WGS) entry which is preliminary data.</text>
</comment>
<dbReference type="Proteomes" id="UP001283341">
    <property type="component" value="Unassembled WGS sequence"/>
</dbReference>
<dbReference type="PANTHER" id="PTHR47675">
    <property type="entry name" value="MOLYBDOPTERIN BINDING DOMAIN PROTEIN (AFU_ORTHOLOGUE AFUA_5G11210)"/>
    <property type="match status" value="1"/>
</dbReference>
<dbReference type="EMBL" id="JAUEDM010000004">
    <property type="protein sequence ID" value="KAK3319279.1"/>
    <property type="molecule type" value="Genomic_DNA"/>
</dbReference>
<protein>
    <submittedName>
        <fullName evidence="2">MoaB/Mog domain-containing protein</fullName>
    </submittedName>
</protein>
<feature type="domain" description="MoaB/Mog" evidence="1">
    <location>
        <begin position="58"/>
        <end position="238"/>
    </location>
</feature>
<dbReference type="InterPro" id="IPR056596">
    <property type="entry name" value="FLAD1_M"/>
</dbReference>
<dbReference type="AlphaFoldDB" id="A0AAE0M629"/>
<evidence type="ECO:0000313" key="3">
    <source>
        <dbReference type="Proteomes" id="UP001283341"/>
    </source>
</evidence>
<dbReference type="SUPFAM" id="SSF53218">
    <property type="entry name" value="Molybdenum cofactor biosynthesis proteins"/>
    <property type="match status" value="1"/>
</dbReference>
<dbReference type="Gene3D" id="3.40.980.10">
    <property type="entry name" value="MoaB/Mog-like domain"/>
    <property type="match status" value="1"/>
</dbReference>
<keyword evidence="3" id="KW-1185">Reference proteome</keyword>
<sequence length="345" mass="38249">MFSRVSQLARHLSRPLPSYGSTSLVQRPRTTTFSYGLMASSSAVTADERNFRTIHTAACLIIGDEVLGGKAASTNSNYFAKFCFSLGINLKRIEVIEDDEDEIIEAVRRMSNRYDFVVTSGGIGPTHDDITYQSIAKAFDLPLVLHAKAFELMKKISKPRPGEKPFNWDEESPTLRAKLRMVELPTDSSRDMEKQFLFPCEDLWVPVAVVNGNVHILPGVPRLFERLLDGLKPAITPRLGDPEGKGTVRVLISTPMSESAVAPFLTELAERVGPKGVKVGSYPRWGKNRNTVTLVGKDKEFLESIVPEVVEQVKGRVVTVEGEDDDLVEAVEAEIDTKIDEKKSN</sequence>
<dbReference type="SMART" id="SM00852">
    <property type="entry name" value="MoCF_biosynth"/>
    <property type="match status" value="1"/>
</dbReference>
<accession>A0AAE0M629</accession>
<reference evidence="2" key="2">
    <citation type="submission" date="2023-06" db="EMBL/GenBank/DDBJ databases">
        <authorList>
            <consortium name="Lawrence Berkeley National Laboratory"/>
            <person name="Haridas S."/>
            <person name="Hensen N."/>
            <person name="Bonometti L."/>
            <person name="Westerberg I."/>
            <person name="Brannstrom I.O."/>
            <person name="Guillou S."/>
            <person name="Cros-Aarteil S."/>
            <person name="Calhoun S."/>
            <person name="Kuo A."/>
            <person name="Mondo S."/>
            <person name="Pangilinan J."/>
            <person name="Riley R."/>
            <person name="Labutti K."/>
            <person name="Andreopoulos B."/>
            <person name="Lipzen A."/>
            <person name="Chen C."/>
            <person name="Yanf M."/>
            <person name="Daum C."/>
            <person name="Ng V."/>
            <person name="Clum A."/>
            <person name="Steindorff A."/>
            <person name="Ohm R."/>
            <person name="Martin F."/>
            <person name="Silar P."/>
            <person name="Natvig D."/>
            <person name="Lalanne C."/>
            <person name="Gautier V."/>
            <person name="Ament-Velasquez S.L."/>
            <person name="Kruys A."/>
            <person name="Hutchinson M.I."/>
            <person name="Powell A.J."/>
            <person name="Barry K."/>
            <person name="Miller A.N."/>
            <person name="Grigoriev I.V."/>
            <person name="Debuchy R."/>
            <person name="Gladieux P."/>
            <person name="Thoren M.H."/>
            <person name="Johannesson H."/>
        </authorList>
    </citation>
    <scope>NUCLEOTIDE SEQUENCE</scope>
    <source>
        <strain evidence="2">CBS 118394</strain>
    </source>
</reference>
<organism evidence="2 3">
    <name type="scientific">Apodospora peruviana</name>
    <dbReference type="NCBI Taxonomy" id="516989"/>
    <lineage>
        <taxon>Eukaryota</taxon>
        <taxon>Fungi</taxon>
        <taxon>Dikarya</taxon>
        <taxon>Ascomycota</taxon>
        <taxon>Pezizomycotina</taxon>
        <taxon>Sordariomycetes</taxon>
        <taxon>Sordariomycetidae</taxon>
        <taxon>Sordariales</taxon>
        <taxon>Lasiosphaeriaceae</taxon>
        <taxon>Apodospora</taxon>
    </lineage>
</organism>
<proteinExistence type="predicted"/>
<dbReference type="InterPro" id="IPR036425">
    <property type="entry name" value="MoaB/Mog-like_dom_sf"/>
</dbReference>
<dbReference type="GO" id="GO:0042726">
    <property type="term" value="P:flavin-containing compound metabolic process"/>
    <property type="evidence" value="ECO:0007669"/>
    <property type="project" value="TreeGrafter"/>
</dbReference>
<dbReference type="Pfam" id="PF00994">
    <property type="entry name" value="MoCF_biosynth"/>
    <property type="match status" value="1"/>
</dbReference>
<dbReference type="Pfam" id="PF24102">
    <property type="entry name" value="FLAD1_M"/>
    <property type="match status" value="1"/>
</dbReference>
<reference evidence="2" key="1">
    <citation type="journal article" date="2023" name="Mol. Phylogenet. Evol.">
        <title>Genome-scale phylogeny and comparative genomics of the fungal order Sordariales.</title>
        <authorList>
            <person name="Hensen N."/>
            <person name="Bonometti L."/>
            <person name="Westerberg I."/>
            <person name="Brannstrom I.O."/>
            <person name="Guillou S."/>
            <person name="Cros-Aarteil S."/>
            <person name="Calhoun S."/>
            <person name="Haridas S."/>
            <person name="Kuo A."/>
            <person name="Mondo S."/>
            <person name="Pangilinan J."/>
            <person name="Riley R."/>
            <person name="LaButti K."/>
            <person name="Andreopoulos B."/>
            <person name="Lipzen A."/>
            <person name="Chen C."/>
            <person name="Yan M."/>
            <person name="Daum C."/>
            <person name="Ng V."/>
            <person name="Clum A."/>
            <person name="Steindorff A."/>
            <person name="Ohm R.A."/>
            <person name="Martin F."/>
            <person name="Silar P."/>
            <person name="Natvig D.O."/>
            <person name="Lalanne C."/>
            <person name="Gautier V."/>
            <person name="Ament-Velasquez S.L."/>
            <person name="Kruys A."/>
            <person name="Hutchinson M.I."/>
            <person name="Powell A.J."/>
            <person name="Barry K."/>
            <person name="Miller A.N."/>
            <person name="Grigoriev I.V."/>
            <person name="Debuchy R."/>
            <person name="Gladieux P."/>
            <person name="Hiltunen Thoren M."/>
            <person name="Johannesson H."/>
        </authorList>
    </citation>
    <scope>NUCLEOTIDE SEQUENCE</scope>
    <source>
        <strain evidence="2">CBS 118394</strain>
    </source>
</reference>
<dbReference type="GO" id="GO:0047884">
    <property type="term" value="F:FAD diphosphatase activity"/>
    <property type="evidence" value="ECO:0007669"/>
    <property type="project" value="TreeGrafter"/>
</dbReference>
<evidence type="ECO:0000259" key="1">
    <source>
        <dbReference type="SMART" id="SM00852"/>
    </source>
</evidence>
<evidence type="ECO:0000313" key="2">
    <source>
        <dbReference type="EMBL" id="KAK3319279.1"/>
    </source>
</evidence>
<dbReference type="PANTHER" id="PTHR47675:SF1">
    <property type="entry name" value="MOLYBDOPTERIN BINDING DOMAIN PROTEIN (AFU_ORTHOLOGUE AFUA_5G11210)"/>
    <property type="match status" value="1"/>
</dbReference>